<comment type="function">
    <text evidence="12">Catalyzes the transfer of the GlcNAc-1-phosphate moiety from UDP-GlcNAc onto the carrier lipid undecaprenyl phosphate (C55-P), yielding GlcNAc-pyrophosphoryl-undecaprenyl (GlcNAc-PP-C55).</text>
</comment>
<dbReference type="HAMAP" id="MF_02030">
    <property type="entry name" value="WecA_Gammaproteo"/>
    <property type="match status" value="1"/>
</dbReference>
<dbReference type="EC" id="2.7.8.33" evidence="12"/>
<feature type="transmembrane region" description="Helical" evidence="12">
    <location>
        <begin position="327"/>
        <end position="346"/>
    </location>
</feature>
<evidence type="ECO:0000256" key="13">
    <source>
        <dbReference type="PIRSR" id="PIRSR600715-1"/>
    </source>
</evidence>
<keyword evidence="5 12" id="KW-0808">Transferase</keyword>
<keyword evidence="13" id="KW-0479">Metal-binding</keyword>
<dbReference type="EMBL" id="JRWP01000050">
    <property type="protein sequence ID" value="KGY07254.1"/>
    <property type="molecule type" value="Genomic_DNA"/>
</dbReference>
<evidence type="ECO:0000256" key="5">
    <source>
        <dbReference type="ARBA" id="ARBA00022679"/>
    </source>
</evidence>
<keyword evidence="11 12" id="KW-0464">Manganese</keyword>
<dbReference type="CDD" id="cd06853">
    <property type="entry name" value="GT_WecA_like"/>
    <property type="match status" value="1"/>
</dbReference>
<feature type="transmembrane region" description="Helical" evidence="12">
    <location>
        <begin position="182"/>
        <end position="199"/>
    </location>
</feature>
<feature type="binding site" evidence="13">
    <location>
        <position position="150"/>
    </location>
    <ligand>
        <name>Mg(2+)</name>
        <dbReference type="ChEBI" id="CHEBI:18420"/>
    </ligand>
</feature>
<comment type="catalytic activity">
    <reaction evidence="12">
        <text>di-trans,octa-cis-undecaprenyl phosphate + UDP-N-acetyl-alpha-D-glucosamine = N-acetyl-alpha-D-glucosaminyl-di-trans,octa-cis-undecaprenyl diphosphate + UMP</text>
        <dbReference type="Rhea" id="RHEA:28090"/>
        <dbReference type="ChEBI" id="CHEBI:57705"/>
        <dbReference type="ChEBI" id="CHEBI:57865"/>
        <dbReference type="ChEBI" id="CHEBI:60392"/>
        <dbReference type="ChEBI" id="CHEBI:62959"/>
        <dbReference type="EC" id="2.7.8.33"/>
    </reaction>
</comment>
<evidence type="ECO:0000256" key="9">
    <source>
        <dbReference type="ARBA" id="ARBA00022989"/>
    </source>
</evidence>
<gene>
    <name evidence="12" type="primary">wecA</name>
    <name evidence="14" type="ORF">NM06_17955</name>
</gene>
<feature type="transmembrane region" description="Helical" evidence="12">
    <location>
        <begin position="245"/>
        <end position="267"/>
    </location>
</feature>
<dbReference type="OrthoDB" id="9783652at2"/>
<comment type="pathway">
    <text evidence="12">Bacterial outer membrane biogenesis; LPS O-antigen biosynthesis.</text>
</comment>
<comment type="similarity">
    <text evidence="12">Belongs to the glycosyltransferase 4 family. WecA subfamily.</text>
</comment>
<evidence type="ECO:0000256" key="4">
    <source>
        <dbReference type="ARBA" id="ARBA00022676"/>
    </source>
</evidence>
<evidence type="ECO:0000256" key="3">
    <source>
        <dbReference type="ARBA" id="ARBA00022519"/>
    </source>
</evidence>
<dbReference type="GO" id="GO:0071555">
    <property type="term" value="P:cell wall organization"/>
    <property type="evidence" value="ECO:0007669"/>
    <property type="project" value="TreeGrafter"/>
</dbReference>
<keyword evidence="2 12" id="KW-1003">Cell membrane</keyword>
<evidence type="ECO:0000256" key="10">
    <source>
        <dbReference type="ARBA" id="ARBA00023136"/>
    </source>
</evidence>
<evidence type="ECO:0000256" key="8">
    <source>
        <dbReference type="ARBA" id="ARBA00022985"/>
    </source>
</evidence>
<dbReference type="NCBIfam" id="TIGR02380">
    <property type="entry name" value="ECA_wecA"/>
    <property type="match status" value="1"/>
</dbReference>
<evidence type="ECO:0000313" key="14">
    <source>
        <dbReference type="EMBL" id="KGY07254.1"/>
    </source>
</evidence>
<dbReference type="Proteomes" id="UP000030451">
    <property type="component" value="Unassembled WGS sequence"/>
</dbReference>
<evidence type="ECO:0000256" key="6">
    <source>
        <dbReference type="ARBA" id="ARBA00022692"/>
    </source>
</evidence>
<evidence type="ECO:0000256" key="2">
    <source>
        <dbReference type="ARBA" id="ARBA00022475"/>
    </source>
</evidence>
<accession>A0A0A5HUU4</accession>
<dbReference type="PANTHER" id="PTHR22926:SF3">
    <property type="entry name" value="UNDECAPRENYL-PHOSPHATE ALPHA-N-ACETYLGLUCOSAMINYL 1-PHOSPHATE TRANSFERASE"/>
    <property type="match status" value="1"/>
</dbReference>
<comment type="cofactor">
    <cofactor evidence="12 13">
        <name>Mg(2+)</name>
        <dbReference type="ChEBI" id="CHEBI:18420"/>
    </cofactor>
</comment>
<dbReference type="InterPro" id="IPR000715">
    <property type="entry name" value="Glycosyl_transferase_4"/>
</dbReference>
<dbReference type="PANTHER" id="PTHR22926">
    <property type="entry name" value="PHOSPHO-N-ACETYLMURAMOYL-PENTAPEPTIDE-TRANSFERASE"/>
    <property type="match status" value="1"/>
</dbReference>
<dbReference type="GO" id="GO:0005886">
    <property type="term" value="C:plasma membrane"/>
    <property type="evidence" value="ECO:0007669"/>
    <property type="project" value="UniProtKB-SubCell"/>
</dbReference>
<dbReference type="Pfam" id="PF00953">
    <property type="entry name" value="Glycos_transf_4"/>
    <property type="match status" value="1"/>
</dbReference>
<organism evidence="14 15">
    <name type="scientific">Photobacterium sp. (strain ATCC 43367)</name>
    <dbReference type="NCBI Taxonomy" id="379097"/>
    <lineage>
        <taxon>Bacteria</taxon>
        <taxon>Pseudomonadati</taxon>
        <taxon>Pseudomonadota</taxon>
        <taxon>Gammaproteobacteria</taxon>
        <taxon>Vibrionales</taxon>
        <taxon>Vibrionaceae</taxon>
        <taxon>Vibrio</taxon>
        <taxon>Vibrio oreintalis group</taxon>
    </lineage>
</organism>
<keyword evidence="8 12" id="KW-0448">Lipopolysaccharide biosynthesis</keyword>
<feature type="transmembrane region" description="Helical" evidence="12">
    <location>
        <begin position="128"/>
        <end position="150"/>
    </location>
</feature>
<proteinExistence type="inferred from homology"/>
<keyword evidence="6 12" id="KW-0812">Transmembrane</keyword>
<evidence type="ECO:0000256" key="12">
    <source>
        <dbReference type="HAMAP-Rule" id="MF_02030"/>
    </source>
</evidence>
<keyword evidence="3 12" id="KW-0997">Cell inner membrane</keyword>
<feature type="transmembrane region" description="Helical" evidence="12">
    <location>
        <begin position="98"/>
        <end position="116"/>
    </location>
</feature>
<keyword evidence="9 12" id="KW-1133">Transmembrane helix</keyword>
<evidence type="ECO:0000256" key="11">
    <source>
        <dbReference type="ARBA" id="ARBA00023211"/>
    </source>
</evidence>
<keyword evidence="10 12" id="KW-0472">Membrane</keyword>
<feature type="transmembrane region" description="Helical" evidence="12">
    <location>
        <begin position="44"/>
        <end position="63"/>
    </location>
</feature>
<dbReference type="AlphaFoldDB" id="A0A0A5HUU4"/>
<feature type="transmembrane region" description="Helical" evidence="12">
    <location>
        <begin position="211"/>
        <end position="233"/>
    </location>
</feature>
<feature type="transmembrane region" description="Helical" evidence="12">
    <location>
        <begin position="69"/>
        <end position="86"/>
    </location>
</feature>
<feature type="transmembrane region" description="Helical" evidence="12">
    <location>
        <begin position="157"/>
        <end position="176"/>
    </location>
</feature>
<keyword evidence="7 12" id="KW-0460">Magnesium</keyword>
<dbReference type="RefSeq" id="WP_038192671.1">
    <property type="nucleotide sequence ID" value="NZ_JRWP01000050.1"/>
</dbReference>
<keyword evidence="4 12" id="KW-0328">Glycosyltransferase</keyword>
<dbReference type="UniPathway" id="UPA00281"/>
<evidence type="ECO:0000256" key="7">
    <source>
        <dbReference type="ARBA" id="ARBA00022842"/>
    </source>
</evidence>
<dbReference type="GO" id="GO:0009243">
    <property type="term" value="P:O antigen biosynthetic process"/>
    <property type="evidence" value="ECO:0007669"/>
    <property type="project" value="UniProtKB-UniRule"/>
</dbReference>
<dbReference type="InterPro" id="IPR012750">
    <property type="entry name" value="ECA_WecA-rel"/>
</dbReference>
<comment type="caution">
    <text evidence="14">The sequence shown here is derived from an EMBL/GenBank/DDBJ whole genome shotgun (WGS) entry which is preliminary data.</text>
</comment>
<protein>
    <recommendedName>
        <fullName evidence="12">Undecaprenyl-phosphate alpha-N-acetylglucosaminyl 1-phosphate transferase</fullName>
        <ecNumber evidence="12">2.7.8.33</ecNumber>
    </recommendedName>
    <alternativeName>
        <fullName evidence="12">UDP-GlcNAc:undecaprenyl-phosphate GlcNAc-1-phosphate transferase</fullName>
    </alternativeName>
    <alternativeName>
        <fullName evidence="12">Undecaprenyl-phosphate GlcNAc-1-phosphate transferase</fullName>
    </alternativeName>
</protein>
<comment type="cofactor">
    <cofactor evidence="12">
        <name>Mn(2+)</name>
        <dbReference type="ChEBI" id="CHEBI:29035"/>
    </cofactor>
</comment>
<feature type="transmembrane region" description="Helical" evidence="12">
    <location>
        <begin position="6"/>
        <end position="23"/>
    </location>
</feature>
<feature type="binding site" evidence="13">
    <location>
        <position position="215"/>
    </location>
    <ligand>
        <name>Mg(2+)</name>
        <dbReference type="ChEBI" id="CHEBI:18420"/>
    </ligand>
</feature>
<dbReference type="GO" id="GO:0036380">
    <property type="term" value="F:UDP-N-acetylglucosamine-undecaprenyl-phosphate N-acetylglucosaminephosphotransferase activity"/>
    <property type="evidence" value="ECO:0007669"/>
    <property type="project" value="UniProtKB-UniRule"/>
</dbReference>
<evidence type="ECO:0000256" key="1">
    <source>
        <dbReference type="ARBA" id="ARBA00004651"/>
    </source>
</evidence>
<feature type="transmembrane region" description="Helical" evidence="12">
    <location>
        <begin position="288"/>
        <end position="315"/>
    </location>
</feature>
<dbReference type="GO" id="GO:0016757">
    <property type="term" value="F:glycosyltransferase activity"/>
    <property type="evidence" value="ECO:0007669"/>
    <property type="project" value="UniProtKB-KW"/>
</dbReference>
<reference evidence="14 15" key="1">
    <citation type="submission" date="2014-10" db="EMBL/GenBank/DDBJ databases">
        <title>Genome sequencing of Vibrio sinaloensis T08.</title>
        <authorList>
            <person name="Chan K.-G."/>
            <person name="Mohamad N.I."/>
        </authorList>
    </citation>
    <scope>NUCLEOTIDE SEQUENCE [LARGE SCALE GENOMIC DNA]</scope>
    <source>
        <strain evidence="14 15">T08</strain>
    </source>
</reference>
<sequence length="366" mass="39889">MHLFIVTLVIFMLSTISLVYLRPLAIRLNFVDIPNGRKSHNGHIPLVGGVSTLLGVWIIALAVPNSLPYQLEYTCLASFLVIVGLIDDRLDISALSRLVVIAGVSVWLVKGEGIAIDYLGNLFGSGDVYLGSWSLLFTVAAVIGCVTAFNMVDGIDGLLGALASVSIAALGILFWLSDHVGVSTFCYLFVVAMLPYICFNLGLKVKSKYKVFMGDSGSFLVGFTIIWLLVFATQEVNLDGFSRPPMHAVTALWVIAIPLMDMALVMLRRVFNLKSPFNADRTHIHHVLIAFGMSSKVVLVTVFSMSVFIATIGVWLDASGADESLSLILFLVLFLVYCSIMTLIQFNTKVEGSAPEVLDTERELNV</sequence>
<evidence type="ECO:0000313" key="15">
    <source>
        <dbReference type="Proteomes" id="UP000030451"/>
    </source>
</evidence>
<dbReference type="GO" id="GO:0030145">
    <property type="term" value="F:manganese ion binding"/>
    <property type="evidence" value="ECO:0007669"/>
    <property type="project" value="InterPro"/>
</dbReference>
<comment type="subcellular location">
    <subcellularLocation>
        <location evidence="12">Cell inner membrane</location>
        <topology evidence="12">Multi-pass membrane protein</topology>
    </subcellularLocation>
    <subcellularLocation>
        <location evidence="1">Cell membrane</location>
        <topology evidence="1">Multi-pass membrane protein</topology>
    </subcellularLocation>
</comment>
<dbReference type="GO" id="GO:0009276">
    <property type="term" value="C:Gram-negative-bacterium-type cell wall"/>
    <property type="evidence" value="ECO:0007669"/>
    <property type="project" value="InterPro"/>
</dbReference>
<dbReference type="GO" id="GO:0044038">
    <property type="term" value="P:cell wall macromolecule biosynthetic process"/>
    <property type="evidence" value="ECO:0007669"/>
    <property type="project" value="TreeGrafter"/>
</dbReference>
<name>A0A0A5HUU4_PHOS4</name>
<dbReference type="GO" id="GO:0000287">
    <property type="term" value="F:magnesium ion binding"/>
    <property type="evidence" value="ECO:0007669"/>
    <property type="project" value="InterPro"/>
</dbReference>